<dbReference type="PROSITE" id="PS51898">
    <property type="entry name" value="TYR_RECOMBINASE"/>
    <property type="match status" value="1"/>
</dbReference>
<proteinExistence type="predicted"/>
<comment type="caution">
    <text evidence="4">The sequence shown here is derived from an EMBL/GenBank/DDBJ whole genome shotgun (WGS) entry which is preliminary data.</text>
</comment>
<dbReference type="SUPFAM" id="SSF56349">
    <property type="entry name" value="DNA breaking-rejoining enzymes"/>
    <property type="match status" value="1"/>
</dbReference>
<dbReference type="Pfam" id="PF00589">
    <property type="entry name" value="Phage_integrase"/>
    <property type="match status" value="1"/>
</dbReference>
<dbReference type="CDD" id="cd00397">
    <property type="entry name" value="DNA_BRE_C"/>
    <property type="match status" value="1"/>
</dbReference>
<reference evidence="4 5" key="1">
    <citation type="submission" date="2021-03" db="EMBL/GenBank/DDBJ databases">
        <title>Sequencing the genomes of 1000 actinobacteria strains.</title>
        <authorList>
            <person name="Klenk H.-P."/>
        </authorList>
    </citation>
    <scope>NUCLEOTIDE SEQUENCE [LARGE SCALE GENOMIC DNA]</scope>
    <source>
        <strain evidence="4 5">DSM 18824</strain>
    </source>
</reference>
<evidence type="ECO:0000313" key="3">
    <source>
        <dbReference type="EMBL" id="MBP2353256.1"/>
    </source>
</evidence>
<evidence type="ECO:0000313" key="4">
    <source>
        <dbReference type="EMBL" id="MBP2353280.1"/>
    </source>
</evidence>
<sequence>MRRVLTDPPIEAATIITEHPVDDLLRRYPPRRPVDSWPQTYFSREQVMELLLHSRYRSAVYETEYVRRRGLRWVLSWLETFPGESWQSRWLVSGADAAGWEWIKLVERWLKPDAAVSANDHFALLSGVNALIYSEVVRPTYRWLLGQRGPTKLLKRVKAVIDPAGFRRLHEVASSLEGVHDKRLQEALNRVAWIVIHKGGGVMDVTLGDLLELNEAARARNRLRVRHLNLTYQLLLGAGVLPDGLPPNIRPLISRGQASVEDMVDRYEVACRSVRDLLVAYLKERQPSVDYVTLDRTSHDLVKLFWKDLELHNPGIESLRLLPEVAISWKQRVKVLRSKDGTSKGERKNYPGVLLQVRAFYLDIAQWAAEEPERWAHWVAPCPVKANECAVRKAKLHRKSRMDQRTRDQLPALPSLVDALNQYRRRCEQLLQAARTTAPGQPFTCHGEPWTRPQMPYNHTSKVYATDDTGRRHDLSTREDRAFWAWALVEVLRHSGARIEETLELTHHAFVQYTLPTTGEIVPLLQIVPSKTDTERLILVSPELGEVLATVIRRIRTDGAAVPLVSARDIHEKTWSAPMPFLFQRQYASERRVISSACARDLIKKVAEEAGFAASSGGEAVTFTPHDFRRMFVTDLVMNGLPPHIAQVICGHQDINTTMGYRAVYPQEAISNFRGFLARRRSTRPGAEYRTPTPEEWDEFLGHFEKRKVSTGSCARAFGTPCIHEHACVRCSMLRPDPAQRPRMTEIRDNLISRIAEAEREGWLGEVDGLKISLAGAEDKLQEMKRLEQRFPTIHLGMPDFSRVTATTITPAQTGLEPPGLLTTNTID</sequence>
<protein>
    <submittedName>
        <fullName evidence="4">Integrase</fullName>
    </submittedName>
</protein>
<dbReference type="InterPro" id="IPR013762">
    <property type="entry name" value="Integrase-like_cat_sf"/>
</dbReference>
<feature type="domain" description="Tyr recombinase" evidence="2">
    <location>
        <begin position="459"/>
        <end position="674"/>
    </location>
</feature>
<dbReference type="RefSeq" id="WP_209695879.1">
    <property type="nucleotide sequence ID" value="NZ_BAAAVU010000045.1"/>
</dbReference>
<dbReference type="InterPro" id="IPR002104">
    <property type="entry name" value="Integrase_catalytic"/>
</dbReference>
<gene>
    <name evidence="3" type="ORF">JOF29_004339</name>
    <name evidence="4" type="ORF">JOF29_004390</name>
</gene>
<keyword evidence="5" id="KW-1185">Reference proteome</keyword>
<dbReference type="InterPro" id="IPR011010">
    <property type="entry name" value="DNA_brk_join_enz"/>
</dbReference>
<dbReference type="EMBL" id="JAGINT010000001">
    <property type="protein sequence ID" value="MBP2353256.1"/>
    <property type="molecule type" value="Genomic_DNA"/>
</dbReference>
<evidence type="ECO:0000259" key="2">
    <source>
        <dbReference type="PROSITE" id="PS51898"/>
    </source>
</evidence>
<keyword evidence="1" id="KW-0233">DNA recombination</keyword>
<evidence type="ECO:0000256" key="1">
    <source>
        <dbReference type="ARBA" id="ARBA00023172"/>
    </source>
</evidence>
<organism evidence="4 5">
    <name type="scientific">Kribbella aluminosa</name>
    <dbReference type="NCBI Taxonomy" id="416017"/>
    <lineage>
        <taxon>Bacteria</taxon>
        <taxon>Bacillati</taxon>
        <taxon>Actinomycetota</taxon>
        <taxon>Actinomycetes</taxon>
        <taxon>Propionibacteriales</taxon>
        <taxon>Kribbellaceae</taxon>
        <taxon>Kribbella</taxon>
    </lineage>
</organism>
<evidence type="ECO:0000313" key="5">
    <source>
        <dbReference type="Proteomes" id="UP000755585"/>
    </source>
</evidence>
<accession>A0ABS4UNQ9</accession>
<dbReference type="Gene3D" id="1.10.443.10">
    <property type="entry name" value="Intergrase catalytic core"/>
    <property type="match status" value="1"/>
</dbReference>
<name>A0ABS4UNQ9_9ACTN</name>
<dbReference type="EMBL" id="JAGINT010000002">
    <property type="protein sequence ID" value="MBP2353280.1"/>
    <property type="molecule type" value="Genomic_DNA"/>
</dbReference>
<dbReference type="Proteomes" id="UP000755585">
    <property type="component" value="Unassembled WGS sequence"/>
</dbReference>